<accession>A0A9Q0JXG3</accession>
<sequence length="195" mass="21885">MGASESASVVLGKDPLPSVVLGDDPLEFLRRMNRTYVNDEGRYIKFQFRSTMFSGLQELKDNILRYYDKDYLGIAPFSQVQCNSNEKVAALRPSKVQLPNDFIARNDGDASWIINEALGSHCAFTYNSYCFIGFISSASGNFHNNDVVKKFFDENNLGPNCFVDATGTTFVVLNGFIQWWKSSPTDKVVPAFVDE</sequence>
<proteinExistence type="predicted"/>
<organism evidence="1 2">
    <name type="scientific">Protea cynaroides</name>
    <dbReference type="NCBI Taxonomy" id="273540"/>
    <lineage>
        <taxon>Eukaryota</taxon>
        <taxon>Viridiplantae</taxon>
        <taxon>Streptophyta</taxon>
        <taxon>Embryophyta</taxon>
        <taxon>Tracheophyta</taxon>
        <taxon>Spermatophyta</taxon>
        <taxon>Magnoliopsida</taxon>
        <taxon>Proteales</taxon>
        <taxon>Proteaceae</taxon>
        <taxon>Protea</taxon>
    </lineage>
</organism>
<comment type="caution">
    <text evidence="1">The sequence shown here is derived from an EMBL/GenBank/DDBJ whole genome shotgun (WGS) entry which is preliminary data.</text>
</comment>
<dbReference type="EMBL" id="JAMYWD010000011">
    <property type="protein sequence ID" value="KAJ4956269.1"/>
    <property type="molecule type" value="Genomic_DNA"/>
</dbReference>
<protein>
    <submittedName>
        <fullName evidence="1">Uncharacterized protein</fullName>
    </submittedName>
</protein>
<dbReference type="Proteomes" id="UP001141806">
    <property type="component" value="Unassembled WGS sequence"/>
</dbReference>
<keyword evidence="2" id="KW-1185">Reference proteome</keyword>
<name>A0A9Q0JXG3_9MAGN</name>
<gene>
    <name evidence="1" type="ORF">NE237_013052</name>
</gene>
<dbReference type="AlphaFoldDB" id="A0A9Q0JXG3"/>
<reference evidence="1" key="1">
    <citation type="journal article" date="2023" name="Plant J.">
        <title>The genome of the king protea, Protea cynaroides.</title>
        <authorList>
            <person name="Chang J."/>
            <person name="Duong T.A."/>
            <person name="Schoeman C."/>
            <person name="Ma X."/>
            <person name="Roodt D."/>
            <person name="Barker N."/>
            <person name="Li Z."/>
            <person name="Van de Peer Y."/>
            <person name="Mizrachi E."/>
        </authorList>
    </citation>
    <scope>NUCLEOTIDE SEQUENCE</scope>
    <source>
        <tissue evidence="1">Young leaves</tissue>
    </source>
</reference>
<evidence type="ECO:0000313" key="2">
    <source>
        <dbReference type="Proteomes" id="UP001141806"/>
    </source>
</evidence>
<evidence type="ECO:0000313" key="1">
    <source>
        <dbReference type="EMBL" id="KAJ4956269.1"/>
    </source>
</evidence>